<protein>
    <recommendedName>
        <fullName evidence="3">DOD-type homing endonuclease domain-containing protein</fullName>
    </recommendedName>
</protein>
<dbReference type="EMBL" id="JTDK01000001">
    <property type="protein sequence ID" value="KHK99908.1"/>
    <property type="molecule type" value="Genomic_DNA"/>
</dbReference>
<dbReference type="InterPro" id="IPR027434">
    <property type="entry name" value="Homing_endonucl"/>
</dbReference>
<name>A0A0B2A8N3_9MICO</name>
<gene>
    <name evidence="1" type="ORF">LK09_00830</name>
</gene>
<dbReference type="Gene3D" id="3.10.28.10">
    <property type="entry name" value="Homing endonucleases"/>
    <property type="match status" value="1"/>
</dbReference>
<dbReference type="AlphaFoldDB" id="A0A0B2A8N3"/>
<evidence type="ECO:0000313" key="2">
    <source>
        <dbReference type="Proteomes" id="UP000031030"/>
    </source>
</evidence>
<dbReference type="RefSeq" id="WP_039394339.1">
    <property type="nucleotide sequence ID" value="NZ_JTDK01000001.1"/>
</dbReference>
<accession>A0A0B2A8N3</accession>
<sequence>MTAHKGLDRATVVPTPHGYALLGSLSVGDLVFGGSGAPVAITEVSDTARDGLCFELAFSTGERTVVGALHPWTTETLADRLLSESAREHRAAPGLHSSTRSTTDILKTLSVHGVSNHSLAPTPGLVLDDATLPVAPYPMGTWLGSDPPEGGRASVLLGVDGSGNIPVRYLRSSTRQRRELLSGVIDVAGTVDACGQVTVSIEDVGLARDVHELICSLGHPARIGPRTGRAPARLAGRRWAVSFAPGARVFGRGPIRHEFRPDAEQRRPVRLISRVRPAAPRPLRAVRTTSADDLLLVGRSFVVVRGC</sequence>
<proteinExistence type="predicted"/>
<dbReference type="STRING" id="1348253.LK09_00830"/>
<evidence type="ECO:0000313" key="1">
    <source>
        <dbReference type="EMBL" id="KHK99908.1"/>
    </source>
</evidence>
<organism evidence="1 2">
    <name type="scientific">Microbacterium mangrovi</name>
    <dbReference type="NCBI Taxonomy" id="1348253"/>
    <lineage>
        <taxon>Bacteria</taxon>
        <taxon>Bacillati</taxon>
        <taxon>Actinomycetota</taxon>
        <taxon>Actinomycetes</taxon>
        <taxon>Micrococcales</taxon>
        <taxon>Microbacteriaceae</taxon>
        <taxon>Microbacterium</taxon>
    </lineage>
</organism>
<evidence type="ECO:0008006" key="3">
    <source>
        <dbReference type="Google" id="ProtNLM"/>
    </source>
</evidence>
<dbReference type="SUPFAM" id="SSF55608">
    <property type="entry name" value="Homing endonucleases"/>
    <property type="match status" value="1"/>
</dbReference>
<dbReference type="Proteomes" id="UP000031030">
    <property type="component" value="Unassembled WGS sequence"/>
</dbReference>
<keyword evidence="2" id="KW-1185">Reference proteome</keyword>
<comment type="caution">
    <text evidence="1">The sequence shown here is derived from an EMBL/GenBank/DDBJ whole genome shotgun (WGS) entry which is preliminary data.</text>
</comment>
<reference evidence="1 2" key="1">
    <citation type="submission" date="2014-11" db="EMBL/GenBank/DDBJ databases">
        <title>Genome sequence of Microbacterium mangrovi MUSC 115(T).</title>
        <authorList>
            <person name="Lee L.-H."/>
        </authorList>
    </citation>
    <scope>NUCLEOTIDE SEQUENCE [LARGE SCALE GENOMIC DNA]</scope>
    <source>
        <strain evidence="1 2">MUSC 115</strain>
    </source>
</reference>
<dbReference type="OrthoDB" id="9805194at2"/>